<dbReference type="EMBL" id="CAADFR010000003">
    <property type="protein sequence ID" value="VFK36598.1"/>
    <property type="molecule type" value="Genomic_DNA"/>
</dbReference>
<organism evidence="2">
    <name type="scientific">Candidatus Kentrum sp. SD</name>
    <dbReference type="NCBI Taxonomy" id="2126332"/>
    <lineage>
        <taxon>Bacteria</taxon>
        <taxon>Pseudomonadati</taxon>
        <taxon>Pseudomonadota</taxon>
        <taxon>Gammaproteobacteria</taxon>
        <taxon>Candidatus Kentrum</taxon>
    </lineage>
</organism>
<name>A0A450YDH9_9GAMM</name>
<dbReference type="EMBL" id="CAADFU010000003">
    <property type="protein sequence ID" value="VFK39597.1"/>
    <property type="molecule type" value="Genomic_DNA"/>
</dbReference>
<dbReference type="EMBL" id="CAADHB010000006">
    <property type="protein sequence ID" value="VFK78078.1"/>
    <property type="molecule type" value="Genomic_DNA"/>
</dbReference>
<evidence type="ECO:0000313" key="2">
    <source>
        <dbReference type="EMBL" id="VFK39597.1"/>
    </source>
</evidence>
<evidence type="ECO:0000313" key="3">
    <source>
        <dbReference type="EMBL" id="VFK78078.1"/>
    </source>
</evidence>
<reference evidence="2" key="1">
    <citation type="submission" date="2019-02" db="EMBL/GenBank/DDBJ databases">
        <authorList>
            <person name="Gruber-Vodicka R. H."/>
            <person name="Seah K. B. B."/>
        </authorList>
    </citation>
    <scope>NUCLEOTIDE SEQUENCE</scope>
    <source>
        <strain evidence="3">BECK_S127</strain>
        <strain evidence="2">BECK_S1320</strain>
        <strain evidence="1">BECK_S1321</strain>
    </source>
</reference>
<protein>
    <submittedName>
        <fullName evidence="2">Uncharacterized protein</fullName>
    </submittedName>
</protein>
<accession>A0A450YDH9</accession>
<sequence>MPYQNINATLSSAEIKAIIKKMPFLVNLTVKERRARNRWLDRGWPNVSRRQRRKYQGS</sequence>
<dbReference type="AlphaFoldDB" id="A0A450YDH9"/>
<gene>
    <name evidence="3" type="ORF">BECKSD772D_GA0070982_100633</name>
    <name evidence="2" type="ORF">BECKSD772E_GA0070983_100340</name>
    <name evidence="1" type="ORF">BECKSD772F_GA0070984_100335</name>
</gene>
<proteinExistence type="predicted"/>
<evidence type="ECO:0000313" key="1">
    <source>
        <dbReference type="EMBL" id="VFK36598.1"/>
    </source>
</evidence>